<dbReference type="EMBL" id="PIQI01000015">
    <property type="protein sequence ID" value="PJZ05552.1"/>
    <property type="molecule type" value="Genomic_DNA"/>
</dbReference>
<name>A0A2M9WDE1_9GAMM</name>
<accession>A0A2M9WDE1</accession>
<gene>
    <name evidence="1" type="ORF">PRCB_10950</name>
</gene>
<dbReference type="Proteomes" id="UP000232062">
    <property type="component" value="Unassembled WGS sequence"/>
</dbReference>
<evidence type="ECO:0000313" key="2">
    <source>
        <dbReference type="Proteomes" id="UP000232062"/>
    </source>
</evidence>
<sequence length="84" mass="9398">MRETNSVAHIQACLLGNGSRFTTQKEALDDVIRSIMVQGRPVSNKTIMLQIMARLTDETDVQRQETLRVLLQLVVGYTPDDPGI</sequence>
<dbReference type="AlphaFoldDB" id="A0A2M9WDE1"/>
<dbReference type="RefSeq" id="WP_100701727.1">
    <property type="nucleotide sequence ID" value="NZ_MLFP01000023.1"/>
</dbReference>
<keyword evidence="2" id="KW-1185">Reference proteome</keyword>
<dbReference type="GO" id="GO:0071468">
    <property type="term" value="P:cellular response to acidic pH"/>
    <property type="evidence" value="ECO:0007669"/>
    <property type="project" value="InterPro"/>
</dbReference>
<protein>
    <submittedName>
        <fullName evidence="1">Transcriptional regulator</fullName>
    </submittedName>
</protein>
<dbReference type="Pfam" id="PF10798">
    <property type="entry name" value="YmgB"/>
    <property type="match status" value="1"/>
</dbReference>
<evidence type="ECO:0000313" key="1">
    <source>
        <dbReference type="EMBL" id="PJZ05552.1"/>
    </source>
</evidence>
<dbReference type="InterPro" id="IPR024753">
    <property type="entry name" value="AriR"/>
</dbReference>
<comment type="caution">
    <text evidence="1">The sequence shown here is derived from an EMBL/GenBank/DDBJ whole genome shotgun (WGS) entry which is preliminary data.</text>
</comment>
<dbReference type="OrthoDB" id="6629193at2"/>
<organism evidence="1 2">
    <name type="scientific">Pantoea rodasii</name>
    <dbReference type="NCBI Taxonomy" id="1076549"/>
    <lineage>
        <taxon>Bacteria</taxon>
        <taxon>Pseudomonadati</taxon>
        <taxon>Pseudomonadota</taxon>
        <taxon>Gammaproteobacteria</taxon>
        <taxon>Enterobacterales</taxon>
        <taxon>Erwiniaceae</taxon>
        <taxon>Pantoea</taxon>
    </lineage>
</organism>
<reference evidence="1 2" key="1">
    <citation type="submission" date="2017-11" db="EMBL/GenBank/DDBJ databases">
        <title>The genome sequence of Pantoea rodasii DSM 26611.</title>
        <authorList>
            <person name="Gao J."/>
            <person name="Mao X."/>
            <person name="Sun J."/>
        </authorList>
    </citation>
    <scope>NUCLEOTIDE SEQUENCE [LARGE SCALE GENOMIC DNA]</scope>
    <source>
        <strain evidence="1 2">DSM 26611</strain>
    </source>
</reference>
<proteinExistence type="predicted"/>
<dbReference type="Gene3D" id="1.20.5.5260">
    <property type="match status" value="1"/>
</dbReference>